<dbReference type="InterPro" id="IPR010173">
    <property type="entry name" value="CRISPR-assoc_Csm5"/>
</dbReference>
<dbReference type="GO" id="GO:0003723">
    <property type="term" value="F:RNA binding"/>
    <property type="evidence" value="ECO:0007669"/>
    <property type="project" value="UniProtKB-KW"/>
</dbReference>
<keyword evidence="9" id="KW-1185">Reference proteome</keyword>
<evidence type="ECO:0000313" key="8">
    <source>
        <dbReference type="EMBL" id="SNZ10634.1"/>
    </source>
</evidence>
<name>A0A285NM70_9AQUI</name>
<evidence type="ECO:0000256" key="1">
    <source>
        <dbReference type="ARBA" id="ARBA00003088"/>
    </source>
</evidence>
<dbReference type="AlphaFoldDB" id="A0A285NM70"/>
<evidence type="ECO:0000256" key="6">
    <source>
        <dbReference type="ARBA" id="ARBA00031720"/>
    </source>
</evidence>
<dbReference type="PANTHER" id="PTHR38007:SF1">
    <property type="entry name" value="CRISPR SYSTEM CMS PROTEIN CSM5"/>
    <property type="match status" value="1"/>
</dbReference>
<keyword evidence="4" id="KW-0694">RNA-binding</keyword>
<dbReference type="OrthoDB" id="24360at2"/>
<comment type="function">
    <text evidence="1">This subunit might be involved in maturation of a crRNA intermediate to its mature form.</text>
</comment>
<dbReference type="Pfam" id="PF03787">
    <property type="entry name" value="RAMPs"/>
    <property type="match status" value="1"/>
</dbReference>
<reference evidence="9" key="1">
    <citation type="submission" date="2017-09" db="EMBL/GenBank/DDBJ databases">
        <authorList>
            <person name="Varghese N."/>
            <person name="Submissions S."/>
        </authorList>
    </citation>
    <scope>NUCLEOTIDE SEQUENCE [LARGE SCALE GENOMIC DNA]</scope>
    <source>
        <strain evidence="9">DSM 15103</strain>
    </source>
</reference>
<comment type="similarity">
    <text evidence="2">Belongs to the CRISPR-associated Csm5 family.</text>
</comment>
<sequence length="361" mass="42776">MENKKQEQFNIKTLSPVHIGDGNKITKLDYLLEGKSLTVLSFDELISLLNENEINELTKSIERNENLDFSIIRKYLSKIKRYTVNSYINNLNLNKEIHQFIKTSDYKPYIPGSEIKGAIRTSILYKILKDNWDILKDTITDENKKNEITYLKNNAANHLENKVFGNIKNDVMKFFLVEDTQTIDSVNLTVEEIKIFNSRKRFTEYAECLKENTLVKNIKIKIERINPKMENPVFKNYPYKDYLLNWKNCAYEYSKDLIIVEKDYWRDRNQNIYSFLEKLEKENSSETPLLRIGRFTGKLSHTIVILLKIKELNKELKADRRIFPKTRRLTSDNKLLGWIKFTENNTEDSKPTMTKEEIKKN</sequence>
<dbReference type="Proteomes" id="UP000219036">
    <property type="component" value="Unassembled WGS sequence"/>
</dbReference>
<dbReference type="GO" id="GO:0051607">
    <property type="term" value="P:defense response to virus"/>
    <property type="evidence" value="ECO:0007669"/>
    <property type="project" value="UniProtKB-KW"/>
</dbReference>
<dbReference type="PANTHER" id="PTHR38007">
    <property type="entry name" value="CRISPR SYSTEM CMS PROTEIN CSM5"/>
    <property type="match status" value="1"/>
</dbReference>
<dbReference type="RefSeq" id="WP_097001058.1">
    <property type="nucleotide sequence ID" value="NZ_OBEI01000011.1"/>
</dbReference>
<evidence type="ECO:0000256" key="5">
    <source>
        <dbReference type="ARBA" id="ARBA00023118"/>
    </source>
</evidence>
<organism evidence="8 9">
    <name type="scientific">Persephonella hydrogeniphila</name>
    <dbReference type="NCBI Taxonomy" id="198703"/>
    <lineage>
        <taxon>Bacteria</taxon>
        <taxon>Pseudomonadati</taxon>
        <taxon>Aquificota</taxon>
        <taxon>Aquificia</taxon>
        <taxon>Aquificales</taxon>
        <taxon>Hydrogenothermaceae</taxon>
        <taxon>Persephonella</taxon>
    </lineage>
</organism>
<keyword evidence="5" id="KW-0051">Antiviral defense</keyword>
<evidence type="ECO:0000256" key="2">
    <source>
        <dbReference type="ARBA" id="ARBA00006680"/>
    </source>
</evidence>
<protein>
    <recommendedName>
        <fullName evidence="3">CRISPR system Cms protein Csm5</fullName>
    </recommendedName>
    <alternativeName>
        <fullName evidence="6">CRISPR type III A-associated protein Csm5</fullName>
    </alternativeName>
</protein>
<proteinExistence type="inferred from homology"/>
<evidence type="ECO:0000259" key="7">
    <source>
        <dbReference type="Pfam" id="PF03787"/>
    </source>
</evidence>
<accession>A0A285NM70</accession>
<gene>
    <name evidence="8" type="ORF">SAMN06265182_1909</name>
</gene>
<dbReference type="InterPro" id="IPR005537">
    <property type="entry name" value="RAMP_III_fam"/>
</dbReference>
<evidence type="ECO:0000313" key="9">
    <source>
        <dbReference type="Proteomes" id="UP000219036"/>
    </source>
</evidence>
<evidence type="ECO:0000256" key="3">
    <source>
        <dbReference type="ARBA" id="ARBA00016113"/>
    </source>
</evidence>
<evidence type="ECO:0000256" key="4">
    <source>
        <dbReference type="ARBA" id="ARBA00022884"/>
    </source>
</evidence>
<feature type="domain" description="CRISPR type III-associated protein" evidence="7">
    <location>
        <begin position="11"/>
        <end position="297"/>
    </location>
</feature>
<dbReference type="NCBIfam" id="TIGR01899">
    <property type="entry name" value="cas_TM1807_csm5"/>
    <property type="match status" value="1"/>
</dbReference>
<dbReference type="EMBL" id="OBEI01000011">
    <property type="protein sequence ID" value="SNZ10634.1"/>
    <property type="molecule type" value="Genomic_DNA"/>
</dbReference>